<dbReference type="RefSeq" id="XP_002682222.1">
    <property type="nucleotide sequence ID" value="XM_002682176.1"/>
</dbReference>
<organism evidence="2">
    <name type="scientific">Naegleria gruberi</name>
    <name type="common">Amoeba</name>
    <dbReference type="NCBI Taxonomy" id="5762"/>
    <lineage>
        <taxon>Eukaryota</taxon>
        <taxon>Discoba</taxon>
        <taxon>Heterolobosea</taxon>
        <taxon>Tetramitia</taxon>
        <taxon>Eutetramitia</taxon>
        <taxon>Vahlkampfiidae</taxon>
        <taxon>Naegleria</taxon>
    </lineage>
</organism>
<dbReference type="VEuPathDB" id="AmoebaDB:NAEGRDRAFT_62195"/>
<reference evidence="1 2" key="1">
    <citation type="journal article" date="2010" name="Cell">
        <title>The genome of Naegleria gruberi illuminates early eukaryotic versatility.</title>
        <authorList>
            <person name="Fritz-Laylin L.K."/>
            <person name="Prochnik S.E."/>
            <person name="Ginger M.L."/>
            <person name="Dacks J.B."/>
            <person name="Carpenter M.L."/>
            <person name="Field M.C."/>
            <person name="Kuo A."/>
            <person name="Paredez A."/>
            <person name="Chapman J."/>
            <person name="Pham J."/>
            <person name="Shu S."/>
            <person name="Neupane R."/>
            <person name="Cipriano M."/>
            <person name="Mancuso J."/>
            <person name="Tu H."/>
            <person name="Salamov A."/>
            <person name="Lindquist E."/>
            <person name="Shapiro H."/>
            <person name="Lucas S."/>
            <person name="Grigoriev I.V."/>
            <person name="Cande W.Z."/>
            <person name="Fulton C."/>
            <person name="Rokhsar D.S."/>
            <person name="Dawson S.C."/>
        </authorList>
    </citation>
    <scope>NUCLEOTIDE SEQUENCE [LARGE SCALE GENOMIC DNA]</scope>
    <source>
        <strain evidence="1 2">NEG-M</strain>
    </source>
</reference>
<sequence>MNIIKSDQFAHKICGMNQRMINVFRASRDDPTKLEQNFLLMIANIKRKILGGLKLEASESISVGFTFGNVAQVLTSHNLNIQENDIVVCFLLDTLDIDSKMVTAIRKSSKVVDASDKSAVWNLLYKFDATSFQ</sequence>
<accession>D2V075</accession>
<proteinExistence type="predicted"/>
<evidence type="ECO:0000313" key="1">
    <source>
        <dbReference type="EMBL" id="EFC49478.1"/>
    </source>
</evidence>
<gene>
    <name evidence="1" type="ORF">NAEGRDRAFT_62195</name>
</gene>
<protein>
    <submittedName>
        <fullName evidence="1">Predicted protein</fullName>
    </submittedName>
</protein>
<dbReference type="GeneID" id="8856481"/>
<dbReference type="OrthoDB" id="10266800at2759"/>
<dbReference type="EMBL" id="GG738847">
    <property type="protein sequence ID" value="EFC49478.1"/>
    <property type="molecule type" value="Genomic_DNA"/>
</dbReference>
<name>D2V075_NAEGR</name>
<dbReference type="InParanoid" id="D2V075"/>
<dbReference type="Proteomes" id="UP000006671">
    <property type="component" value="Unassembled WGS sequence"/>
</dbReference>
<dbReference type="AlphaFoldDB" id="D2V075"/>
<dbReference type="KEGG" id="ngr:NAEGRDRAFT_62195"/>
<evidence type="ECO:0000313" key="2">
    <source>
        <dbReference type="Proteomes" id="UP000006671"/>
    </source>
</evidence>
<keyword evidence="2" id="KW-1185">Reference proteome</keyword>